<dbReference type="InterPro" id="IPR036259">
    <property type="entry name" value="MFS_trans_sf"/>
</dbReference>
<keyword evidence="4 5" id="KW-0472">Membrane</keyword>
<dbReference type="PROSITE" id="PS50850">
    <property type="entry name" value="MFS"/>
    <property type="match status" value="1"/>
</dbReference>
<evidence type="ECO:0000256" key="3">
    <source>
        <dbReference type="ARBA" id="ARBA00022989"/>
    </source>
</evidence>
<organism evidence="7 8">
    <name type="scientific">Cadophora malorum</name>
    <dbReference type="NCBI Taxonomy" id="108018"/>
    <lineage>
        <taxon>Eukaryota</taxon>
        <taxon>Fungi</taxon>
        <taxon>Dikarya</taxon>
        <taxon>Ascomycota</taxon>
        <taxon>Pezizomycotina</taxon>
        <taxon>Leotiomycetes</taxon>
        <taxon>Helotiales</taxon>
        <taxon>Ploettnerulaceae</taxon>
        <taxon>Cadophora</taxon>
    </lineage>
</organism>
<dbReference type="AlphaFoldDB" id="A0A8H7TD92"/>
<feature type="transmembrane region" description="Helical" evidence="5">
    <location>
        <begin position="421"/>
        <end position="442"/>
    </location>
</feature>
<feature type="transmembrane region" description="Helical" evidence="5">
    <location>
        <begin position="106"/>
        <end position="125"/>
    </location>
</feature>
<feature type="domain" description="Major facilitator superfamily (MFS) profile" evidence="6">
    <location>
        <begin position="65"/>
        <end position="540"/>
    </location>
</feature>
<name>A0A8H7TD92_9HELO</name>
<dbReference type="SUPFAM" id="SSF103473">
    <property type="entry name" value="MFS general substrate transporter"/>
    <property type="match status" value="1"/>
</dbReference>
<evidence type="ECO:0000256" key="5">
    <source>
        <dbReference type="SAM" id="Phobius"/>
    </source>
</evidence>
<sequence length="565" mass="61708">MDQSLDRIDAITAAPPGTVLLHEATGKGDVEHLITVPGRSDIVLQPQPSCDPNDPLNWSTWRKSLNFSLAAMYTLWVYTILDIGTVAYGVWNEELGISYANLSNSYATNTAALAVGGVILIPLTIKYGRRPMYLATSLALTLSSVWMAKSRVLGDFIGSNLISGLAGAVGDAIVQMTIADLFFVHQRGTMNGIYVLMVNLGVFAAPVASGFIMTAQGWQWMYWYCVIFTGLTFLAMVFFYEETKYSSPLINAVQPVHLRQQTTANDANKPCESDAKKNTLQATATNNSMPTYGQLGNDWIDRSIPMKSYLERHRLISNTPGTATQFIKMVLRPFIYLYCFPAVAYVSLQYGCILSLFAVVGNSQAALFSPPPYNFGPVALGLMSIPALIGAIIGSIYGGPLSDWLILILSKRNNGVYEPEFRLYLCLLPAFLGPAGLLLYGIGATAGLHWIAPLCGIGLFGFALAAVSNLSLVYLYDSYINILGGALVAVTVVRNSLATVIVFAFNPWVTAMGYRNTFILCAVLALVSMLTAVPMIIYGKAFRVKFAEKYRHYAMEDSTEEPLRM</sequence>
<feature type="transmembrane region" description="Helical" evidence="5">
    <location>
        <begin position="335"/>
        <end position="360"/>
    </location>
</feature>
<evidence type="ECO:0000259" key="6">
    <source>
        <dbReference type="PROSITE" id="PS50850"/>
    </source>
</evidence>
<accession>A0A8H7TD92</accession>
<proteinExistence type="predicted"/>
<evidence type="ECO:0000256" key="4">
    <source>
        <dbReference type="ARBA" id="ARBA00023136"/>
    </source>
</evidence>
<dbReference type="EMBL" id="JAFJYH010000105">
    <property type="protein sequence ID" value="KAG4419434.1"/>
    <property type="molecule type" value="Genomic_DNA"/>
</dbReference>
<dbReference type="Gene3D" id="1.20.1250.20">
    <property type="entry name" value="MFS general substrate transporter like domains"/>
    <property type="match status" value="1"/>
</dbReference>
<dbReference type="PANTHER" id="PTHR23502:SF50">
    <property type="entry name" value="TRANSPORTER, PUTATIVE (AFU_ORTHOLOGUE AFUA_5G00430)-RELATED"/>
    <property type="match status" value="1"/>
</dbReference>
<feature type="transmembrane region" description="Helical" evidence="5">
    <location>
        <begin position="380"/>
        <end position="409"/>
    </location>
</feature>
<evidence type="ECO:0000256" key="1">
    <source>
        <dbReference type="ARBA" id="ARBA00004141"/>
    </source>
</evidence>
<feature type="transmembrane region" description="Helical" evidence="5">
    <location>
        <begin position="479"/>
        <end position="505"/>
    </location>
</feature>
<dbReference type="GO" id="GO:0005886">
    <property type="term" value="C:plasma membrane"/>
    <property type="evidence" value="ECO:0007669"/>
    <property type="project" value="TreeGrafter"/>
</dbReference>
<evidence type="ECO:0000313" key="8">
    <source>
        <dbReference type="Proteomes" id="UP000664132"/>
    </source>
</evidence>
<comment type="subcellular location">
    <subcellularLocation>
        <location evidence="1">Membrane</location>
        <topology evidence="1">Multi-pass membrane protein</topology>
    </subcellularLocation>
</comment>
<protein>
    <recommendedName>
        <fullName evidence="6">Major facilitator superfamily (MFS) profile domain-containing protein</fullName>
    </recommendedName>
</protein>
<feature type="transmembrane region" description="Helical" evidence="5">
    <location>
        <begin position="221"/>
        <end position="240"/>
    </location>
</feature>
<keyword evidence="2 5" id="KW-0812">Transmembrane</keyword>
<feature type="transmembrane region" description="Helical" evidence="5">
    <location>
        <begin position="193"/>
        <end position="215"/>
    </location>
</feature>
<reference evidence="7" key="1">
    <citation type="submission" date="2021-02" db="EMBL/GenBank/DDBJ databases">
        <title>Genome sequence Cadophora malorum strain M34.</title>
        <authorList>
            <person name="Stefanovic E."/>
            <person name="Vu D."/>
            <person name="Scully C."/>
            <person name="Dijksterhuis J."/>
            <person name="Roader J."/>
            <person name="Houbraken J."/>
        </authorList>
    </citation>
    <scope>NUCLEOTIDE SEQUENCE</scope>
    <source>
        <strain evidence="7">M34</strain>
    </source>
</reference>
<dbReference type="OrthoDB" id="5215911at2759"/>
<evidence type="ECO:0000256" key="2">
    <source>
        <dbReference type="ARBA" id="ARBA00022692"/>
    </source>
</evidence>
<dbReference type="InterPro" id="IPR011701">
    <property type="entry name" value="MFS"/>
</dbReference>
<dbReference type="InterPro" id="IPR020846">
    <property type="entry name" value="MFS_dom"/>
</dbReference>
<keyword evidence="8" id="KW-1185">Reference proteome</keyword>
<dbReference type="GO" id="GO:0022857">
    <property type="term" value="F:transmembrane transporter activity"/>
    <property type="evidence" value="ECO:0007669"/>
    <property type="project" value="InterPro"/>
</dbReference>
<evidence type="ECO:0000313" key="7">
    <source>
        <dbReference type="EMBL" id="KAG4419434.1"/>
    </source>
</evidence>
<dbReference type="Pfam" id="PF07690">
    <property type="entry name" value="MFS_1"/>
    <property type="match status" value="1"/>
</dbReference>
<comment type="caution">
    <text evidence="7">The sequence shown here is derived from an EMBL/GenBank/DDBJ whole genome shotgun (WGS) entry which is preliminary data.</text>
</comment>
<feature type="transmembrane region" description="Helical" evidence="5">
    <location>
        <begin position="70"/>
        <end position="91"/>
    </location>
</feature>
<dbReference type="Proteomes" id="UP000664132">
    <property type="component" value="Unassembled WGS sequence"/>
</dbReference>
<gene>
    <name evidence="7" type="ORF">IFR04_007391</name>
</gene>
<feature type="transmembrane region" description="Helical" evidence="5">
    <location>
        <begin position="517"/>
        <end position="539"/>
    </location>
</feature>
<dbReference type="PANTHER" id="PTHR23502">
    <property type="entry name" value="MAJOR FACILITATOR SUPERFAMILY"/>
    <property type="match status" value="1"/>
</dbReference>
<keyword evidence="3 5" id="KW-1133">Transmembrane helix</keyword>
<feature type="transmembrane region" description="Helical" evidence="5">
    <location>
        <begin position="448"/>
        <end position="467"/>
    </location>
</feature>